<dbReference type="SMART" id="SM00255">
    <property type="entry name" value="TIR"/>
    <property type="match status" value="1"/>
</dbReference>
<dbReference type="PANTHER" id="PTHR11017:SF570">
    <property type="entry name" value="DISEASE RESISTANCE PROTEIN (TIR-NBS CLASS)-RELATED"/>
    <property type="match status" value="1"/>
</dbReference>
<dbReference type="Gene3D" id="1.10.8.430">
    <property type="entry name" value="Helical domain of apoptotic protease-activating factors"/>
    <property type="match status" value="1"/>
</dbReference>
<evidence type="ECO:0000259" key="4">
    <source>
        <dbReference type="PROSITE" id="PS50104"/>
    </source>
</evidence>
<dbReference type="PRINTS" id="PR00364">
    <property type="entry name" value="DISEASERSIST"/>
</dbReference>
<evidence type="ECO:0000313" key="5">
    <source>
        <dbReference type="EMBL" id="CAI0394258.1"/>
    </source>
</evidence>
<dbReference type="Pfam" id="PF23282">
    <property type="entry name" value="WHD_ROQ1"/>
    <property type="match status" value="1"/>
</dbReference>
<dbReference type="InterPro" id="IPR044974">
    <property type="entry name" value="Disease_R_plants"/>
</dbReference>
<dbReference type="InterPro" id="IPR035897">
    <property type="entry name" value="Toll_tir_struct_dom_sf"/>
</dbReference>
<dbReference type="SUPFAM" id="SSF52540">
    <property type="entry name" value="P-loop containing nucleoside triphosphate hydrolases"/>
    <property type="match status" value="1"/>
</dbReference>
<reference evidence="5" key="1">
    <citation type="submission" date="2022-08" db="EMBL/GenBank/DDBJ databases">
        <authorList>
            <person name="Gutierrez-Valencia J."/>
        </authorList>
    </citation>
    <scope>NUCLEOTIDE SEQUENCE</scope>
</reference>
<dbReference type="InterPro" id="IPR042197">
    <property type="entry name" value="Apaf_helical"/>
</dbReference>
<dbReference type="InterPro" id="IPR002182">
    <property type="entry name" value="NB-ARC"/>
</dbReference>
<evidence type="ECO:0000256" key="3">
    <source>
        <dbReference type="ARBA" id="ARBA00023027"/>
    </source>
</evidence>
<dbReference type="Pfam" id="PF00931">
    <property type="entry name" value="NB-ARC"/>
    <property type="match status" value="1"/>
</dbReference>
<evidence type="ECO:0000313" key="6">
    <source>
        <dbReference type="Proteomes" id="UP001154282"/>
    </source>
</evidence>
<sequence length="844" mass="95756">MNGSGTAMLLRPSAADSTNSVLDKERMEQIGSNAIPSSSHSPAPLPAVEYEVFLSFRGPDVRKTLADFLHKFLNNKKIRTFLDNEALRKGEEIDGSLAKAIEESRIYIPIFSPGYASSKWCLKELALMVDHCKKDEVRHTILPIFYLMEPRDVRHCTGSYKTGIKRLRQTKKYDEETIKAWKKALNEVGQIKGWSVKESDGQGAVAEEVYSRVWPLVHEKFKLVTHELIGIDSHVNRVSELLNLGSGINIVGIHGIGGIGKTTIAKAVHDKLGTEFESRCFVENVRDIQSSETESEAINTLQSKIILSILGEDHKLRSGEGMAIIKDRVRSKKILIILDDVDKEFEFEKILGKVSEFSSESRFIITTRYTRVFELLGVSRLYELKRMSDDHSLQLFQSYAFQKDEPLEDRETLCKQFVEAAAGHPLTLQVIGSLLFRTSLEFWKGNLEKLKDMPHPDVQKRLKISYDMLELEEKEIFLDIACAFIGSNKEYPSYMWEDCKLYPGSGIQTLIWRSLIKLDENNGFWMHDHLRDMGRRIAREGEGQHCRKHTRIWSRKDAMDMLHNGEGADHVQVLLVSMEYKDFELTENAFQKFTKLRYLVVYNGKVPGDFKKILPNLRWLELYRCSSVPIGFNAENLVILMLRESNVIGDGGLGSWGGNKVINFPIRIQLPTHLSGCNHSSSAMGLDELLESLQGPPIMEPLDLSALKHLRELTMDGRHYMFTKVMGLDKLESLEKCEIGHCTFSEKLLDLSALKHLKILKIYGCFGLTELMGLGELESLGVLSIYDSWSIKKLSDLSALELLRELTIACLELTEITGLERLQSLGTCKSLYLGLARAEILKIN</sequence>
<evidence type="ECO:0000256" key="2">
    <source>
        <dbReference type="ARBA" id="ARBA00022737"/>
    </source>
</evidence>
<keyword evidence="2" id="KW-0677">Repeat</keyword>
<dbReference type="Gene3D" id="3.80.10.10">
    <property type="entry name" value="Ribonuclease Inhibitor"/>
    <property type="match status" value="1"/>
</dbReference>
<keyword evidence="6" id="KW-1185">Reference proteome</keyword>
<dbReference type="InterPro" id="IPR000157">
    <property type="entry name" value="TIR_dom"/>
</dbReference>
<dbReference type="GO" id="GO:0006952">
    <property type="term" value="P:defense response"/>
    <property type="evidence" value="ECO:0007669"/>
    <property type="project" value="InterPro"/>
</dbReference>
<keyword evidence="3" id="KW-0520">NAD</keyword>
<comment type="caution">
    <text evidence="5">The sequence shown here is derived from an EMBL/GenBank/DDBJ whole genome shotgun (WGS) entry which is preliminary data.</text>
</comment>
<keyword evidence="1" id="KW-0433">Leucine-rich repeat</keyword>
<proteinExistence type="predicted"/>
<dbReference type="InterPro" id="IPR032675">
    <property type="entry name" value="LRR_dom_sf"/>
</dbReference>
<dbReference type="InterPro" id="IPR058192">
    <property type="entry name" value="WHD_ROQ1-like"/>
</dbReference>
<dbReference type="AlphaFoldDB" id="A0AAV0IB61"/>
<dbReference type="Pfam" id="PF01582">
    <property type="entry name" value="TIR"/>
    <property type="match status" value="1"/>
</dbReference>
<dbReference type="InterPro" id="IPR027417">
    <property type="entry name" value="P-loop_NTPase"/>
</dbReference>
<dbReference type="PROSITE" id="PS50104">
    <property type="entry name" value="TIR"/>
    <property type="match status" value="1"/>
</dbReference>
<dbReference type="GO" id="GO:0043531">
    <property type="term" value="F:ADP binding"/>
    <property type="evidence" value="ECO:0007669"/>
    <property type="project" value="InterPro"/>
</dbReference>
<dbReference type="FunFam" id="3.40.50.10140:FF:000007">
    <property type="entry name" value="Disease resistance protein (TIR-NBS-LRR class)"/>
    <property type="match status" value="1"/>
</dbReference>
<dbReference type="GO" id="GO:0007165">
    <property type="term" value="P:signal transduction"/>
    <property type="evidence" value="ECO:0007669"/>
    <property type="project" value="InterPro"/>
</dbReference>
<dbReference type="Proteomes" id="UP001154282">
    <property type="component" value="Unassembled WGS sequence"/>
</dbReference>
<dbReference type="Gene3D" id="3.40.50.10140">
    <property type="entry name" value="Toll/interleukin-1 receptor homology (TIR) domain"/>
    <property type="match status" value="1"/>
</dbReference>
<gene>
    <name evidence="5" type="ORF">LITE_LOCUS8252</name>
</gene>
<organism evidence="5 6">
    <name type="scientific">Linum tenue</name>
    <dbReference type="NCBI Taxonomy" id="586396"/>
    <lineage>
        <taxon>Eukaryota</taxon>
        <taxon>Viridiplantae</taxon>
        <taxon>Streptophyta</taxon>
        <taxon>Embryophyta</taxon>
        <taxon>Tracheophyta</taxon>
        <taxon>Spermatophyta</taxon>
        <taxon>Magnoliopsida</taxon>
        <taxon>eudicotyledons</taxon>
        <taxon>Gunneridae</taxon>
        <taxon>Pentapetalae</taxon>
        <taxon>rosids</taxon>
        <taxon>fabids</taxon>
        <taxon>Malpighiales</taxon>
        <taxon>Linaceae</taxon>
        <taxon>Linum</taxon>
    </lineage>
</organism>
<dbReference type="EMBL" id="CAMGYJ010000003">
    <property type="protein sequence ID" value="CAI0394258.1"/>
    <property type="molecule type" value="Genomic_DNA"/>
</dbReference>
<protein>
    <recommendedName>
        <fullName evidence="4">TIR domain-containing protein</fullName>
    </recommendedName>
</protein>
<dbReference type="Gene3D" id="3.40.50.300">
    <property type="entry name" value="P-loop containing nucleotide triphosphate hydrolases"/>
    <property type="match status" value="1"/>
</dbReference>
<feature type="domain" description="TIR" evidence="4">
    <location>
        <begin position="48"/>
        <end position="213"/>
    </location>
</feature>
<accession>A0AAV0IB61</accession>
<dbReference type="SUPFAM" id="SSF52058">
    <property type="entry name" value="L domain-like"/>
    <property type="match status" value="1"/>
</dbReference>
<dbReference type="SUPFAM" id="SSF52200">
    <property type="entry name" value="Toll/Interleukin receptor TIR domain"/>
    <property type="match status" value="1"/>
</dbReference>
<dbReference type="PANTHER" id="PTHR11017">
    <property type="entry name" value="LEUCINE-RICH REPEAT-CONTAINING PROTEIN"/>
    <property type="match status" value="1"/>
</dbReference>
<evidence type="ECO:0000256" key="1">
    <source>
        <dbReference type="ARBA" id="ARBA00022614"/>
    </source>
</evidence>
<name>A0AAV0IB61_9ROSI</name>